<evidence type="ECO:0000313" key="2">
    <source>
        <dbReference type="Proteomes" id="UP001044222"/>
    </source>
</evidence>
<dbReference type="Proteomes" id="UP001044222">
    <property type="component" value="Chromosome 18"/>
</dbReference>
<proteinExistence type="predicted"/>
<keyword evidence="2" id="KW-1185">Reference proteome</keyword>
<accession>A0A9D3LIZ3</accession>
<evidence type="ECO:0000313" key="1">
    <source>
        <dbReference type="EMBL" id="KAG5831767.1"/>
    </source>
</evidence>
<dbReference type="AlphaFoldDB" id="A0A9D3LIZ3"/>
<name>A0A9D3LIZ3_ANGAN</name>
<dbReference type="EMBL" id="JAFIRN010000018">
    <property type="protein sequence ID" value="KAG5831767.1"/>
    <property type="molecule type" value="Genomic_DNA"/>
</dbReference>
<comment type="caution">
    <text evidence="1">The sequence shown here is derived from an EMBL/GenBank/DDBJ whole genome shotgun (WGS) entry which is preliminary data.</text>
</comment>
<sequence length="72" mass="8379">MAVHESMVVMNGTQISYIGHDCEDIPEFLGERYGRHARRLDLSFNLLRAPYREVSVIQSASWERNLKQFPVI</sequence>
<protein>
    <submittedName>
        <fullName evidence="1">Uncharacterized protein</fullName>
    </submittedName>
</protein>
<gene>
    <name evidence="1" type="ORF">ANANG_G00307270</name>
</gene>
<organism evidence="1 2">
    <name type="scientific">Anguilla anguilla</name>
    <name type="common">European freshwater eel</name>
    <name type="synonym">Muraena anguilla</name>
    <dbReference type="NCBI Taxonomy" id="7936"/>
    <lineage>
        <taxon>Eukaryota</taxon>
        <taxon>Metazoa</taxon>
        <taxon>Chordata</taxon>
        <taxon>Craniata</taxon>
        <taxon>Vertebrata</taxon>
        <taxon>Euteleostomi</taxon>
        <taxon>Actinopterygii</taxon>
        <taxon>Neopterygii</taxon>
        <taxon>Teleostei</taxon>
        <taxon>Anguilliformes</taxon>
        <taxon>Anguillidae</taxon>
        <taxon>Anguilla</taxon>
    </lineage>
</organism>
<reference evidence="1" key="1">
    <citation type="submission" date="2021-01" db="EMBL/GenBank/DDBJ databases">
        <title>A chromosome-scale assembly of European eel, Anguilla anguilla.</title>
        <authorList>
            <person name="Henkel C."/>
            <person name="Jong-Raadsen S.A."/>
            <person name="Dufour S."/>
            <person name="Weltzien F.-A."/>
            <person name="Palstra A.P."/>
            <person name="Pelster B."/>
            <person name="Spaink H.P."/>
            <person name="Van Den Thillart G.E."/>
            <person name="Jansen H."/>
            <person name="Zahm M."/>
            <person name="Klopp C."/>
            <person name="Cedric C."/>
            <person name="Louis A."/>
            <person name="Berthelot C."/>
            <person name="Parey E."/>
            <person name="Roest Crollius H."/>
            <person name="Montfort J."/>
            <person name="Robinson-Rechavi M."/>
            <person name="Bucao C."/>
            <person name="Bouchez O."/>
            <person name="Gislard M."/>
            <person name="Lluch J."/>
            <person name="Milhes M."/>
            <person name="Lampietro C."/>
            <person name="Lopez Roques C."/>
            <person name="Donnadieu C."/>
            <person name="Braasch I."/>
            <person name="Desvignes T."/>
            <person name="Postlethwait J."/>
            <person name="Bobe J."/>
            <person name="Guiguen Y."/>
            <person name="Dirks R."/>
        </authorList>
    </citation>
    <scope>NUCLEOTIDE SEQUENCE</scope>
    <source>
        <strain evidence="1">Tag_6206</strain>
        <tissue evidence="1">Liver</tissue>
    </source>
</reference>